<dbReference type="GO" id="GO:0004252">
    <property type="term" value="F:serine-type endopeptidase activity"/>
    <property type="evidence" value="ECO:0007669"/>
    <property type="project" value="InterPro"/>
</dbReference>
<dbReference type="Ensembl" id="ENSCHIT00010026901.1">
    <property type="protein sequence ID" value="ENSCHIP00010019148.1"/>
    <property type="gene ID" value="ENSCHIG00010013945.1"/>
</dbReference>
<dbReference type="AlphaFoldDB" id="A0A8C2PGV8"/>
<accession>A0A8C2PGV8</accession>
<dbReference type="InterPro" id="IPR009003">
    <property type="entry name" value="Peptidase_S1_PA"/>
</dbReference>
<dbReference type="InterPro" id="IPR018114">
    <property type="entry name" value="TRYPSIN_HIS"/>
</dbReference>
<evidence type="ECO:0000256" key="1">
    <source>
        <dbReference type="ARBA" id="ARBA00023157"/>
    </source>
</evidence>
<feature type="region of interest" description="Disordered" evidence="2">
    <location>
        <begin position="1"/>
        <end position="32"/>
    </location>
</feature>
<proteinExistence type="predicted"/>
<keyword evidence="1" id="KW-1015">Disulfide bond</keyword>
<organism evidence="4">
    <name type="scientific">Capra hircus</name>
    <name type="common">Goat</name>
    <dbReference type="NCBI Taxonomy" id="9925"/>
    <lineage>
        <taxon>Eukaryota</taxon>
        <taxon>Metazoa</taxon>
        <taxon>Chordata</taxon>
        <taxon>Craniata</taxon>
        <taxon>Vertebrata</taxon>
        <taxon>Euteleostomi</taxon>
        <taxon>Mammalia</taxon>
        <taxon>Eutheria</taxon>
        <taxon>Laurasiatheria</taxon>
        <taxon>Artiodactyla</taxon>
        <taxon>Ruminantia</taxon>
        <taxon>Pecora</taxon>
        <taxon>Bovidae</taxon>
        <taxon>Caprinae</taxon>
        <taxon>Capra</taxon>
    </lineage>
</organism>
<sequence>GSLRHAPLRGPPGTLPSGPLSSVSPRALPPGSPITLLPPIPTPGQGWADTRAIGAKECRPNSQPWQAGLFHLTHLFCGATLISDRWLLTAAHCRKRGVPTDAALCQHQHPGAPTLPPGVSRPHLRQHALCRPVGGGPGLLPGETALGRTGVGILQQL</sequence>
<dbReference type="GO" id="GO:0030141">
    <property type="term" value="C:secretory granule"/>
    <property type="evidence" value="ECO:0007669"/>
    <property type="project" value="TreeGrafter"/>
</dbReference>
<gene>
    <name evidence="4" type="primary">KLK9</name>
</gene>
<evidence type="ECO:0000256" key="2">
    <source>
        <dbReference type="SAM" id="MobiDB-lite"/>
    </source>
</evidence>
<dbReference type="PANTHER" id="PTHR24271">
    <property type="entry name" value="KALLIKREIN-RELATED"/>
    <property type="match status" value="1"/>
</dbReference>
<dbReference type="Pfam" id="PF00089">
    <property type="entry name" value="Trypsin"/>
    <property type="match status" value="1"/>
</dbReference>
<dbReference type="SUPFAM" id="SSF50494">
    <property type="entry name" value="Trypsin-like serine proteases"/>
    <property type="match status" value="1"/>
</dbReference>
<dbReference type="GO" id="GO:0006508">
    <property type="term" value="P:proteolysis"/>
    <property type="evidence" value="ECO:0007669"/>
    <property type="project" value="InterPro"/>
</dbReference>
<dbReference type="InterPro" id="IPR001254">
    <property type="entry name" value="Trypsin_dom"/>
</dbReference>
<dbReference type="Gene3D" id="2.40.10.10">
    <property type="entry name" value="Trypsin-like serine proteases"/>
    <property type="match status" value="1"/>
</dbReference>
<reference evidence="4" key="2">
    <citation type="submission" date="2025-08" db="UniProtKB">
        <authorList>
            <consortium name="Ensembl"/>
        </authorList>
    </citation>
    <scope>IDENTIFICATION</scope>
</reference>
<evidence type="ECO:0000313" key="4">
    <source>
        <dbReference type="Ensembl" id="ENSCHIP00010019148.1"/>
    </source>
</evidence>
<dbReference type="InterPro" id="IPR043504">
    <property type="entry name" value="Peptidase_S1_PA_chymotrypsin"/>
</dbReference>
<dbReference type="PANTHER" id="PTHR24271:SF57">
    <property type="entry name" value="KALLIKREIN-9"/>
    <property type="match status" value="1"/>
</dbReference>
<name>A0A8C2PGV8_CAPHI</name>
<protein>
    <submittedName>
        <fullName evidence="4">Kallikrein related peptidase 9</fullName>
    </submittedName>
</protein>
<evidence type="ECO:0000259" key="3">
    <source>
        <dbReference type="Pfam" id="PF00089"/>
    </source>
</evidence>
<feature type="domain" description="Peptidase S1" evidence="3">
    <location>
        <begin position="53"/>
        <end position="96"/>
    </location>
</feature>
<feature type="compositionally biased region" description="Low complexity" evidence="2">
    <location>
        <begin position="15"/>
        <end position="25"/>
    </location>
</feature>
<reference evidence="4" key="1">
    <citation type="submission" date="2019-03" db="EMBL/GenBank/DDBJ databases">
        <title>Genome sequencing and reference-guided assembly of Black Bengal Goat (Capra hircus).</title>
        <authorList>
            <person name="Siddiki A.Z."/>
            <person name="Baten A."/>
            <person name="Billah M."/>
            <person name="Alam M.A.U."/>
            <person name="Shawrob K.S.M."/>
            <person name="Saha S."/>
            <person name="Chowdhury M."/>
            <person name="Rahman A.H."/>
            <person name="Stear M."/>
            <person name="Miah G."/>
            <person name="Das G.B."/>
            <person name="Hossain M.M."/>
            <person name="Kumkum M."/>
            <person name="Islam M.S."/>
            <person name="Mollah A.M."/>
            <person name="Ahsan A."/>
            <person name="Tusar F."/>
            <person name="Khan M.K.I."/>
        </authorList>
    </citation>
    <scope>NUCLEOTIDE SEQUENCE [LARGE SCALE GENOMIC DNA]</scope>
</reference>
<dbReference type="PROSITE" id="PS00134">
    <property type="entry name" value="TRYPSIN_HIS"/>
    <property type="match status" value="1"/>
</dbReference>